<gene>
    <name evidence="1" type="ORF">CSF007_9055</name>
</gene>
<evidence type="ECO:0000313" key="1">
    <source>
        <dbReference type="EMBL" id="CEK27564.1"/>
    </source>
</evidence>
<proteinExistence type="predicted"/>
<sequence length="49" mass="5676">MGKYAESLWEEILFLTNRVLITQSAGIIDGCCDRGVLFYIIYIDNQFNQ</sequence>
<organism evidence="1">
    <name type="scientific">Yersinia ruckeri</name>
    <dbReference type="NCBI Taxonomy" id="29486"/>
    <lineage>
        <taxon>Bacteria</taxon>
        <taxon>Pseudomonadati</taxon>
        <taxon>Pseudomonadota</taxon>
        <taxon>Gammaproteobacteria</taxon>
        <taxon>Enterobacterales</taxon>
        <taxon>Yersiniaceae</taxon>
        <taxon>Yersinia</taxon>
    </lineage>
</organism>
<name>A0A0A8VHW2_YERRU</name>
<protein>
    <submittedName>
        <fullName evidence="1">Uncharacterized protein</fullName>
    </submittedName>
</protein>
<reference evidence="1" key="1">
    <citation type="journal article" date="2015" name="Genome Announc.">
        <title>Complete Genome Sequence of Yersinia ruckeri Strain CSF007-82, Etiologic Agent of Red Mouth Disease in Salmonid Fish.</title>
        <authorList>
            <person name="Nelson M.C."/>
            <person name="LaPatra S.E."/>
            <person name="Welch T.J."/>
            <person name="Graf J."/>
        </authorList>
    </citation>
    <scope>NUCLEOTIDE SEQUENCE</scope>
    <source>
        <strain evidence="1">CSF007-82</strain>
    </source>
</reference>
<accession>A0A0A8VHW2</accession>
<dbReference type="AlphaFoldDB" id="A0A0A8VHW2"/>
<dbReference type="EMBL" id="LN681231">
    <property type="protein sequence ID" value="CEK27564.1"/>
    <property type="molecule type" value="Genomic_DNA"/>
</dbReference>